<evidence type="ECO:0000313" key="2">
    <source>
        <dbReference type="EMBL" id="TLV00081.1"/>
    </source>
</evidence>
<gene>
    <name evidence="2" type="ORF">FEN17_11235</name>
</gene>
<keyword evidence="3" id="KW-1185">Reference proteome</keyword>
<sequence>MIKLPQLIMRFTQTLSKTTFLAFLFMAIVIVACKDDKDEPDPVVDTNPIVGTWQVTAITPETAGTTIPALSLVTTFAPCLMNLKLTFKADNTIATADCPEAVSAIGPYVPVGNDSKWKVDGDKLTLSNSSSAQQFKFTQTATNLTIIVNTNTDATKPPVNALLVFKRI</sequence>
<proteinExistence type="predicted"/>
<reference evidence="2 3" key="1">
    <citation type="submission" date="2019-05" db="EMBL/GenBank/DDBJ databases">
        <authorList>
            <person name="Qu J.-H."/>
        </authorList>
    </citation>
    <scope>NUCLEOTIDE SEQUENCE [LARGE SCALE GENOMIC DNA]</scope>
    <source>
        <strain evidence="2 3">T17</strain>
    </source>
</reference>
<protein>
    <submittedName>
        <fullName evidence="2">Lipocalin family protein</fullName>
    </submittedName>
</protein>
<dbReference type="PROSITE" id="PS51257">
    <property type="entry name" value="PROKAR_LIPOPROTEIN"/>
    <property type="match status" value="1"/>
</dbReference>
<comment type="caution">
    <text evidence="2">The sequence shown here is derived from an EMBL/GenBank/DDBJ whole genome shotgun (WGS) entry which is preliminary data.</text>
</comment>
<dbReference type="Pfam" id="PF13648">
    <property type="entry name" value="Lipocalin_4"/>
    <property type="match status" value="1"/>
</dbReference>
<dbReference type="AlphaFoldDB" id="A0A5R9KV20"/>
<dbReference type="EMBL" id="VCEJ01000004">
    <property type="protein sequence ID" value="TLV00081.1"/>
    <property type="molecule type" value="Genomic_DNA"/>
</dbReference>
<feature type="domain" description="Lipocalin-like" evidence="1">
    <location>
        <begin position="49"/>
        <end position="146"/>
    </location>
</feature>
<evidence type="ECO:0000313" key="3">
    <source>
        <dbReference type="Proteomes" id="UP000306402"/>
    </source>
</evidence>
<dbReference type="Proteomes" id="UP000306402">
    <property type="component" value="Unassembled WGS sequence"/>
</dbReference>
<dbReference type="InterPro" id="IPR024311">
    <property type="entry name" value="Lipocalin-like"/>
</dbReference>
<dbReference type="OrthoDB" id="957142at2"/>
<accession>A0A5R9KV20</accession>
<evidence type="ECO:0000259" key="1">
    <source>
        <dbReference type="Pfam" id="PF13648"/>
    </source>
</evidence>
<name>A0A5R9KV20_9BACT</name>
<organism evidence="2 3">
    <name type="scientific">Dyadobacter luticola</name>
    <dbReference type="NCBI Taxonomy" id="1979387"/>
    <lineage>
        <taxon>Bacteria</taxon>
        <taxon>Pseudomonadati</taxon>
        <taxon>Bacteroidota</taxon>
        <taxon>Cytophagia</taxon>
        <taxon>Cytophagales</taxon>
        <taxon>Spirosomataceae</taxon>
        <taxon>Dyadobacter</taxon>
    </lineage>
</organism>